<dbReference type="InterPro" id="IPR011051">
    <property type="entry name" value="RmlC_Cupin_sf"/>
</dbReference>
<dbReference type="SUPFAM" id="SSF51182">
    <property type="entry name" value="RmlC-like cupins"/>
    <property type="match status" value="1"/>
</dbReference>
<dbReference type="GO" id="GO:0050385">
    <property type="term" value="F:ureidoglycolate lyase activity"/>
    <property type="evidence" value="ECO:0007669"/>
    <property type="project" value="UniProtKB-EC"/>
</dbReference>
<evidence type="ECO:0000313" key="5">
    <source>
        <dbReference type="EMBL" id="SDY50348.1"/>
    </source>
</evidence>
<proteinExistence type="predicted"/>
<comment type="subunit">
    <text evidence="1">Homodimer.</text>
</comment>
<keyword evidence="6" id="KW-1185">Reference proteome</keyword>
<evidence type="ECO:0000256" key="2">
    <source>
        <dbReference type="ARBA" id="ARBA00022631"/>
    </source>
</evidence>
<dbReference type="Pfam" id="PF04115">
    <property type="entry name" value="Ureidogly_lyase"/>
    <property type="match status" value="1"/>
</dbReference>
<dbReference type="Gene3D" id="2.60.120.480">
    <property type="entry name" value="Ureidoglycolate hydrolase"/>
    <property type="match status" value="1"/>
</dbReference>
<dbReference type="GeneID" id="78124561"/>
<reference evidence="5 6" key="1">
    <citation type="submission" date="2016-10" db="EMBL/GenBank/DDBJ databases">
        <authorList>
            <person name="de Groot N.N."/>
        </authorList>
    </citation>
    <scope>NUCLEOTIDE SEQUENCE [LARGE SCALE GENOMIC DNA]</scope>
    <source>
        <strain evidence="5 6">DSM 24677</strain>
    </source>
</reference>
<dbReference type="PIRSF" id="PIRSF017306">
    <property type="entry name" value="Ureidogly_hydro"/>
    <property type="match status" value="1"/>
</dbReference>
<dbReference type="InterPro" id="IPR047233">
    <property type="entry name" value="UAH_cupin"/>
</dbReference>
<dbReference type="GO" id="GO:0006144">
    <property type="term" value="P:purine nucleobase metabolic process"/>
    <property type="evidence" value="ECO:0007669"/>
    <property type="project" value="UniProtKB-KW"/>
</dbReference>
<dbReference type="CDD" id="cd20298">
    <property type="entry name" value="cupin_UAH"/>
    <property type="match status" value="1"/>
</dbReference>
<dbReference type="NCBIfam" id="NF009932">
    <property type="entry name" value="PRK13395.1"/>
    <property type="match status" value="1"/>
</dbReference>
<keyword evidence="3 5" id="KW-0456">Lyase</keyword>
<gene>
    <name evidence="5" type="ORF">SAMN05444486_102490</name>
</gene>
<evidence type="ECO:0000256" key="1">
    <source>
        <dbReference type="ARBA" id="ARBA00011738"/>
    </source>
</evidence>
<dbReference type="EMBL" id="FNPR01000002">
    <property type="protein sequence ID" value="SDY50348.1"/>
    <property type="molecule type" value="Genomic_DNA"/>
</dbReference>
<sequence length="161" mass="17842">MSALLTLEPLTREAFAPYGDVIEVSGEPDKLINQGMCGRFHDLAKLDFGSGQAGISLFDAQARHFPYTLDMMERHPEGSQAFIPLSGVPMIISVAKDNSGKPGLPRAFLSKPHQSINIHRNTWHGVLAPVERAGQYIVIDRIGDTPNLEEYYFQDSYIVNV</sequence>
<dbReference type="AlphaFoldDB" id="A0A1H3KFF1"/>
<dbReference type="InterPro" id="IPR007247">
    <property type="entry name" value="Ureidogly_lyase"/>
</dbReference>
<dbReference type="OrthoDB" id="9804602at2"/>
<dbReference type="PANTHER" id="PTHR21221:SF1">
    <property type="entry name" value="UREIDOGLYCOLATE LYASE"/>
    <property type="match status" value="1"/>
</dbReference>
<organism evidence="5 6">
    <name type="scientific">Lentibacter algarum</name>
    <dbReference type="NCBI Taxonomy" id="576131"/>
    <lineage>
        <taxon>Bacteria</taxon>
        <taxon>Pseudomonadati</taxon>
        <taxon>Pseudomonadota</taxon>
        <taxon>Alphaproteobacteria</taxon>
        <taxon>Rhodobacterales</taxon>
        <taxon>Roseobacteraceae</taxon>
        <taxon>Lentibacter</taxon>
    </lineage>
</organism>
<dbReference type="Proteomes" id="UP000199026">
    <property type="component" value="Unassembled WGS sequence"/>
</dbReference>
<evidence type="ECO:0000256" key="4">
    <source>
        <dbReference type="ARBA" id="ARBA00047684"/>
    </source>
</evidence>
<dbReference type="GO" id="GO:0000256">
    <property type="term" value="P:allantoin catabolic process"/>
    <property type="evidence" value="ECO:0007669"/>
    <property type="project" value="InterPro"/>
</dbReference>
<dbReference type="InterPro" id="IPR024060">
    <property type="entry name" value="Ureidoglycolate_lyase_dom_sf"/>
</dbReference>
<evidence type="ECO:0000313" key="6">
    <source>
        <dbReference type="Proteomes" id="UP000199026"/>
    </source>
</evidence>
<dbReference type="GO" id="GO:0004848">
    <property type="term" value="F:ureidoglycolate hydrolase activity"/>
    <property type="evidence" value="ECO:0007669"/>
    <property type="project" value="InterPro"/>
</dbReference>
<dbReference type="RefSeq" id="WP_089890388.1">
    <property type="nucleotide sequence ID" value="NZ_CALJFH010000012.1"/>
</dbReference>
<name>A0A1H3KFF1_9RHOB</name>
<protein>
    <submittedName>
        <fullName evidence="5">Ureidoglycolate lyase</fullName>
    </submittedName>
</protein>
<evidence type="ECO:0000256" key="3">
    <source>
        <dbReference type="ARBA" id="ARBA00023239"/>
    </source>
</evidence>
<keyword evidence="2" id="KW-0659">Purine metabolism</keyword>
<accession>A0A1H3KFF1</accession>
<dbReference type="PANTHER" id="PTHR21221">
    <property type="entry name" value="UREIDOGLYCOLATE HYDROLASE"/>
    <property type="match status" value="1"/>
</dbReference>
<dbReference type="STRING" id="576131.SAMN05444486_102490"/>
<comment type="catalytic activity">
    <reaction evidence="4">
        <text>(S)-ureidoglycolate = urea + glyoxylate</text>
        <dbReference type="Rhea" id="RHEA:11304"/>
        <dbReference type="ChEBI" id="CHEBI:16199"/>
        <dbReference type="ChEBI" id="CHEBI:36655"/>
        <dbReference type="ChEBI" id="CHEBI:57296"/>
        <dbReference type="EC" id="4.3.2.3"/>
    </reaction>
</comment>